<organism evidence="1 2">
    <name type="scientific">Eretmocerus hayati</name>
    <dbReference type="NCBI Taxonomy" id="131215"/>
    <lineage>
        <taxon>Eukaryota</taxon>
        <taxon>Metazoa</taxon>
        <taxon>Ecdysozoa</taxon>
        <taxon>Arthropoda</taxon>
        <taxon>Hexapoda</taxon>
        <taxon>Insecta</taxon>
        <taxon>Pterygota</taxon>
        <taxon>Neoptera</taxon>
        <taxon>Endopterygota</taxon>
        <taxon>Hymenoptera</taxon>
        <taxon>Apocrita</taxon>
        <taxon>Proctotrupomorpha</taxon>
        <taxon>Chalcidoidea</taxon>
        <taxon>Aphelinidae</taxon>
        <taxon>Aphelininae</taxon>
        <taxon>Eretmocerus</taxon>
    </lineage>
</organism>
<sequence>MARDHEELERAGFQHGIEDFIINSSPVRVELRDGILTIRVNLTTAGIIPPLVSAPVPGGSTLPSLSSALVPGISVPFSSNSLNSSLRFGSAVPREEGCEVPSCEFSKDSDLLSKLDNDIEVDDEKDDIVMDNPFFSCGASLDDDEPSNDPAIAGQASMSEGTKMDVECIPESARIVDRPRRKRRSAAFSPVVDRPSASRRRSANRASRVENDFLLREIQSRIEAELSAAPLESQEVEARLARLHQLAEYRRYDLQHGGRRRPEGARNRCYFCWGVVGPRSHSVSGLVCRACE</sequence>
<dbReference type="EMBL" id="CM056744">
    <property type="protein sequence ID" value="KAJ8666181.1"/>
    <property type="molecule type" value="Genomic_DNA"/>
</dbReference>
<name>A0ACC2N5L4_9HYME</name>
<proteinExistence type="predicted"/>
<evidence type="ECO:0000313" key="1">
    <source>
        <dbReference type="EMBL" id="KAJ8666181.1"/>
    </source>
</evidence>
<dbReference type="Proteomes" id="UP001239111">
    <property type="component" value="Chromosome 4"/>
</dbReference>
<accession>A0ACC2N5L4</accession>
<reference evidence="1" key="1">
    <citation type="submission" date="2023-04" db="EMBL/GenBank/DDBJ databases">
        <title>A chromosome-level genome assembly of the parasitoid wasp Eretmocerus hayati.</title>
        <authorList>
            <person name="Zhong Y."/>
            <person name="Liu S."/>
            <person name="Liu Y."/>
        </authorList>
    </citation>
    <scope>NUCLEOTIDE SEQUENCE</scope>
    <source>
        <strain evidence="1">ZJU_SS_LIU_2023</strain>
    </source>
</reference>
<evidence type="ECO:0000313" key="2">
    <source>
        <dbReference type="Proteomes" id="UP001239111"/>
    </source>
</evidence>
<protein>
    <submittedName>
        <fullName evidence="1">Uncharacterized protein</fullName>
    </submittedName>
</protein>
<gene>
    <name evidence="1" type="ORF">QAD02_007843</name>
</gene>
<comment type="caution">
    <text evidence="1">The sequence shown here is derived from an EMBL/GenBank/DDBJ whole genome shotgun (WGS) entry which is preliminary data.</text>
</comment>
<keyword evidence="2" id="KW-1185">Reference proteome</keyword>